<dbReference type="GO" id="GO:0004609">
    <property type="term" value="F:phosphatidylserine decarboxylase activity"/>
    <property type="evidence" value="ECO:0007669"/>
    <property type="project" value="InterPro"/>
</dbReference>
<gene>
    <name evidence="3" type="ORF">FA10DRAFT_245871</name>
</gene>
<sequence length="319" mass="35425">MKMGNYVAVRGGNERFFEEMPLYVRVGMHLLFYGSRKASLLRYASVEHLLETMSKKQGVTYDDASNPEDVQKFIKSFIETYELKLDDLAEQDLTKYPTRNSFFYRKLKPGARPIAEPNNDKVISSAADCRLMVFDNVESATKIWIKGQQFSLPNLLGGADKNGDLFPPGSSLALFRLAPADYHRFHHAIGPVKMGEKTHLGKEYYTVNPEAVGENFDVFTANTRQVVLLDWEPVKAKVAFVAVGAMLVGSINWTNSDVGSNGKRGEELGYFAYGGSTCIAVFPPAAKVKWDGDIQANSLKGIETFVRVGERIGESKAAL</sequence>
<proteinExistence type="predicted"/>
<dbReference type="Pfam" id="PF02666">
    <property type="entry name" value="PS_Dcarbxylase"/>
    <property type="match status" value="1"/>
</dbReference>
<dbReference type="STRING" id="215250.A0A316YBL7"/>
<accession>A0A316YBL7</accession>
<dbReference type="RefSeq" id="XP_025374378.1">
    <property type="nucleotide sequence ID" value="XM_025519388.1"/>
</dbReference>
<dbReference type="EMBL" id="KZ819641">
    <property type="protein sequence ID" value="PWN87180.1"/>
    <property type="molecule type" value="Genomic_DNA"/>
</dbReference>
<name>A0A316YBL7_9BASI</name>
<dbReference type="InterPro" id="IPR003817">
    <property type="entry name" value="PS_Dcarbxylase"/>
</dbReference>
<dbReference type="PANTHER" id="PTHR10067">
    <property type="entry name" value="PHOSPHATIDYLSERINE DECARBOXYLASE"/>
    <property type="match status" value="1"/>
</dbReference>
<keyword evidence="2" id="KW-0456">Lyase</keyword>
<reference evidence="3" key="1">
    <citation type="journal article" date="2018" name="Mol. Biol. Evol.">
        <title>Broad Genomic Sampling Reveals a Smut Pathogenic Ancestry of the Fungal Clade Ustilaginomycotina.</title>
        <authorList>
            <person name="Kijpornyongpan T."/>
            <person name="Mondo S.J."/>
            <person name="Barry K."/>
            <person name="Sandor L."/>
            <person name="Lee J."/>
            <person name="Lipzen A."/>
            <person name="Pangilinan J."/>
            <person name="LaButti K."/>
            <person name="Hainaut M."/>
            <person name="Henrissat B."/>
            <person name="Grigoriev I.V."/>
            <person name="Spatafora J.W."/>
            <person name="Aime M.C."/>
        </authorList>
    </citation>
    <scope>NUCLEOTIDE SEQUENCE [LARGE SCALE GENOMIC DNA]</scope>
    <source>
        <strain evidence="3">MCA 4198</strain>
    </source>
</reference>
<dbReference type="InParanoid" id="A0A316YBL7"/>
<dbReference type="GO" id="GO:0008654">
    <property type="term" value="P:phospholipid biosynthetic process"/>
    <property type="evidence" value="ECO:0007669"/>
    <property type="project" value="InterPro"/>
</dbReference>
<organism evidence="3 4">
    <name type="scientific">Acaromyces ingoldii</name>
    <dbReference type="NCBI Taxonomy" id="215250"/>
    <lineage>
        <taxon>Eukaryota</taxon>
        <taxon>Fungi</taxon>
        <taxon>Dikarya</taxon>
        <taxon>Basidiomycota</taxon>
        <taxon>Ustilaginomycotina</taxon>
        <taxon>Exobasidiomycetes</taxon>
        <taxon>Exobasidiales</taxon>
        <taxon>Cryptobasidiaceae</taxon>
        <taxon>Acaromyces</taxon>
    </lineage>
</organism>
<keyword evidence="1" id="KW-0210">Decarboxylase</keyword>
<protein>
    <recommendedName>
        <fullName evidence="5">Phosphatidylserine decarboxylase</fullName>
    </recommendedName>
</protein>
<evidence type="ECO:0000313" key="4">
    <source>
        <dbReference type="Proteomes" id="UP000245768"/>
    </source>
</evidence>
<dbReference type="OrthoDB" id="5973539at2759"/>
<evidence type="ECO:0000256" key="1">
    <source>
        <dbReference type="ARBA" id="ARBA00022793"/>
    </source>
</evidence>
<keyword evidence="4" id="KW-1185">Reference proteome</keyword>
<dbReference type="PANTHER" id="PTHR10067:SF17">
    <property type="entry name" value="PHOSPHATIDYLSERINE DECARBOXYLASE PROENZYME 2"/>
    <property type="match status" value="1"/>
</dbReference>
<dbReference type="GeneID" id="37041304"/>
<evidence type="ECO:0000313" key="3">
    <source>
        <dbReference type="EMBL" id="PWN87180.1"/>
    </source>
</evidence>
<dbReference type="Proteomes" id="UP000245768">
    <property type="component" value="Unassembled WGS sequence"/>
</dbReference>
<dbReference type="AlphaFoldDB" id="A0A316YBL7"/>
<evidence type="ECO:0008006" key="5">
    <source>
        <dbReference type="Google" id="ProtNLM"/>
    </source>
</evidence>
<evidence type="ECO:0000256" key="2">
    <source>
        <dbReference type="ARBA" id="ARBA00023239"/>
    </source>
</evidence>